<feature type="binding site" evidence="3">
    <location>
        <position position="67"/>
    </location>
    <ligand>
        <name>Mg(2+)</name>
        <dbReference type="ChEBI" id="CHEBI:18420"/>
        <label>1</label>
        <note>catalytic</note>
    </ligand>
</feature>
<feature type="binding site" evidence="3">
    <location>
        <position position="205"/>
    </location>
    <ligand>
        <name>Mg(2+)</name>
        <dbReference type="ChEBI" id="CHEBI:18420"/>
        <label>1</label>
        <note>catalytic</note>
    </ligand>
</feature>
<evidence type="ECO:0000256" key="3">
    <source>
        <dbReference type="PIRSR" id="PIRSR600760-2"/>
    </source>
</evidence>
<proteinExistence type="predicted"/>
<dbReference type="Proteomes" id="UP000252669">
    <property type="component" value="Unassembled WGS sequence"/>
</dbReference>
<dbReference type="InterPro" id="IPR000760">
    <property type="entry name" value="Inositol_monophosphatase-like"/>
</dbReference>
<feature type="binding site" evidence="3">
    <location>
        <position position="86"/>
    </location>
    <ligand>
        <name>Mg(2+)</name>
        <dbReference type="ChEBI" id="CHEBI:18420"/>
        <label>1</label>
        <note>catalytic</note>
    </ligand>
</feature>
<keyword evidence="2 3" id="KW-0460">Magnesium</keyword>
<feature type="binding site" evidence="3">
    <location>
        <position position="83"/>
    </location>
    <ligand>
        <name>Mg(2+)</name>
        <dbReference type="ChEBI" id="CHEBI:18420"/>
        <label>1</label>
        <note>catalytic</note>
    </ligand>
</feature>
<reference evidence="4 5" key="1">
    <citation type="submission" date="2017-10" db="EMBL/GenBank/DDBJ databases">
        <title>Genomics of the genus Arcobacter.</title>
        <authorList>
            <person name="Perez-Cataluna A."/>
            <person name="Figueras M.J."/>
        </authorList>
    </citation>
    <scope>NUCLEOTIDE SEQUENCE [LARGE SCALE GENOMIC DNA]</scope>
    <source>
        <strain evidence="4 5">CECT 9230</strain>
    </source>
</reference>
<comment type="cofactor">
    <cofactor evidence="3">
        <name>Mg(2+)</name>
        <dbReference type="ChEBI" id="CHEBI:18420"/>
    </cofactor>
</comment>
<organism evidence="4 5">
    <name type="scientific">Aliarcobacter vitoriensis</name>
    <dbReference type="NCBI Taxonomy" id="2011099"/>
    <lineage>
        <taxon>Bacteria</taxon>
        <taxon>Pseudomonadati</taxon>
        <taxon>Campylobacterota</taxon>
        <taxon>Epsilonproteobacteria</taxon>
        <taxon>Campylobacterales</taxon>
        <taxon>Arcobacteraceae</taxon>
        <taxon>Aliarcobacter</taxon>
    </lineage>
</organism>
<dbReference type="Pfam" id="PF00459">
    <property type="entry name" value="Inositol_P"/>
    <property type="match status" value="1"/>
</dbReference>
<sequence length="244" mass="27996">MNKDLFIEAVLKANKEILDYLENGLSKEDFEYTNINGFGGDNSLKLDILFENIFIKHLSSFGNIFSEECGFIDNESEFTIVIDPLDGSNNFYSNLPYFGTSVALKKGDDVIAGFVANLPMKTIVYRAFGSEVKYFCLQNMKEKKIFKNDKSKISIFERAYEYPNICKKLNDKNIKFRSLGATALSLANAMDYNFVLFKGEIRDFDVLAGLYICKDLNIYKDDETILIVKNKDNLNFFKEIINDF</sequence>
<dbReference type="EMBL" id="PDKB01000003">
    <property type="protein sequence ID" value="RBQ29841.1"/>
    <property type="molecule type" value="Genomic_DNA"/>
</dbReference>
<dbReference type="GO" id="GO:0046872">
    <property type="term" value="F:metal ion binding"/>
    <property type="evidence" value="ECO:0007669"/>
    <property type="project" value="UniProtKB-KW"/>
</dbReference>
<name>A0A366MUA9_9BACT</name>
<comment type="caution">
    <text evidence="4">The sequence shown here is derived from an EMBL/GenBank/DDBJ whole genome shotgun (WGS) entry which is preliminary data.</text>
</comment>
<dbReference type="SUPFAM" id="SSF56655">
    <property type="entry name" value="Carbohydrate phosphatase"/>
    <property type="match status" value="1"/>
</dbReference>
<dbReference type="OrthoDB" id="5329730at2"/>
<evidence type="ECO:0000313" key="5">
    <source>
        <dbReference type="Proteomes" id="UP000252669"/>
    </source>
</evidence>
<accession>A0A366MUA9</accession>
<keyword evidence="5" id="KW-1185">Reference proteome</keyword>
<feature type="binding site" evidence="3">
    <location>
        <position position="85"/>
    </location>
    <ligand>
        <name>Mg(2+)</name>
        <dbReference type="ChEBI" id="CHEBI:18420"/>
        <label>1</label>
        <note>catalytic</note>
    </ligand>
</feature>
<evidence type="ECO:0000256" key="1">
    <source>
        <dbReference type="ARBA" id="ARBA00022723"/>
    </source>
</evidence>
<dbReference type="RefSeq" id="WP_113893125.1">
    <property type="nucleotide sequence ID" value="NZ_JANJGA010000004.1"/>
</dbReference>
<keyword evidence="1 3" id="KW-0479">Metal-binding</keyword>
<dbReference type="PROSITE" id="PS00629">
    <property type="entry name" value="IMP_1"/>
    <property type="match status" value="1"/>
</dbReference>
<dbReference type="AlphaFoldDB" id="A0A366MUA9"/>
<gene>
    <name evidence="4" type="ORF">CRU91_02640</name>
</gene>
<evidence type="ECO:0000313" key="4">
    <source>
        <dbReference type="EMBL" id="RBQ29841.1"/>
    </source>
</evidence>
<dbReference type="Gene3D" id="3.30.540.10">
    <property type="entry name" value="Fructose-1,6-Bisphosphatase, subunit A, domain 1"/>
    <property type="match status" value="1"/>
</dbReference>
<evidence type="ECO:0000256" key="2">
    <source>
        <dbReference type="ARBA" id="ARBA00022842"/>
    </source>
</evidence>
<dbReference type="InterPro" id="IPR020583">
    <property type="entry name" value="Inositol_monoP_metal-BS"/>
</dbReference>
<protein>
    <submittedName>
        <fullName evidence="4">Inositol phosphatase</fullName>
    </submittedName>
</protein>